<proteinExistence type="predicted"/>
<comment type="caution">
    <text evidence="1">The sequence shown here is derived from an EMBL/GenBank/DDBJ whole genome shotgun (WGS) entry which is preliminary data.</text>
</comment>
<sequence length="107" mass="11835">MVDPALEVCPSGRSSVRLVRPRLKSLNSGKGWNFIMKNQLNVQQLLCHDLETRSPRIPRMGHFEGCVSHASALIEAGGYCGARSNGKLECLYRKQIVPRISLGNCVL</sequence>
<dbReference type="AlphaFoldDB" id="A0A4C1T8L9"/>
<reference evidence="1 2" key="1">
    <citation type="journal article" date="2019" name="Commun. Biol.">
        <title>The bagworm genome reveals a unique fibroin gene that provides high tensile strength.</title>
        <authorList>
            <person name="Kono N."/>
            <person name="Nakamura H."/>
            <person name="Ohtoshi R."/>
            <person name="Tomita M."/>
            <person name="Numata K."/>
            <person name="Arakawa K."/>
        </authorList>
    </citation>
    <scope>NUCLEOTIDE SEQUENCE [LARGE SCALE GENOMIC DNA]</scope>
</reference>
<evidence type="ECO:0000313" key="1">
    <source>
        <dbReference type="EMBL" id="GBP10762.1"/>
    </source>
</evidence>
<organism evidence="1 2">
    <name type="scientific">Eumeta variegata</name>
    <name type="common">Bagworm moth</name>
    <name type="synonym">Eumeta japonica</name>
    <dbReference type="NCBI Taxonomy" id="151549"/>
    <lineage>
        <taxon>Eukaryota</taxon>
        <taxon>Metazoa</taxon>
        <taxon>Ecdysozoa</taxon>
        <taxon>Arthropoda</taxon>
        <taxon>Hexapoda</taxon>
        <taxon>Insecta</taxon>
        <taxon>Pterygota</taxon>
        <taxon>Neoptera</taxon>
        <taxon>Endopterygota</taxon>
        <taxon>Lepidoptera</taxon>
        <taxon>Glossata</taxon>
        <taxon>Ditrysia</taxon>
        <taxon>Tineoidea</taxon>
        <taxon>Psychidae</taxon>
        <taxon>Oiketicinae</taxon>
        <taxon>Eumeta</taxon>
    </lineage>
</organism>
<keyword evidence="2" id="KW-1185">Reference proteome</keyword>
<evidence type="ECO:0000313" key="2">
    <source>
        <dbReference type="Proteomes" id="UP000299102"/>
    </source>
</evidence>
<gene>
    <name evidence="1" type="ORF">EVAR_6315_1</name>
</gene>
<dbReference type="Proteomes" id="UP000299102">
    <property type="component" value="Unassembled WGS sequence"/>
</dbReference>
<protein>
    <submittedName>
        <fullName evidence="1">Uncharacterized protein</fullName>
    </submittedName>
</protein>
<dbReference type="EMBL" id="BGZK01000042">
    <property type="protein sequence ID" value="GBP10762.1"/>
    <property type="molecule type" value="Genomic_DNA"/>
</dbReference>
<name>A0A4C1T8L9_EUMVA</name>
<accession>A0A4C1T8L9</accession>